<dbReference type="Pfam" id="PF00015">
    <property type="entry name" value="MCPsignal"/>
    <property type="match status" value="1"/>
</dbReference>
<protein>
    <recommendedName>
        <fullName evidence="9">X-X-X-Leu-X-X-Gly heptad repeats protein</fullName>
    </recommendedName>
</protein>
<dbReference type="PATRIC" id="fig|1235802.3.peg.3125"/>
<evidence type="ECO:0008006" key="9">
    <source>
        <dbReference type="Google" id="ProtNLM"/>
    </source>
</evidence>
<dbReference type="Gene3D" id="1.10.287.950">
    <property type="entry name" value="Methyl-accepting chemotaxis protein"/>
    <property type="match status" value="1"/>
</dbReference>
<accession>N2AKZ6</accession>
<dbReference type="EMBL" id="AQFT01000091">
    <property type="protein sequence ID" value="EMZ25069.1"/>
    <property type="molecule type" value="Genomic_DNA"/>
</dbReference>
<feature type="domain" description="Methyl-accepting transducer" evidence="5">
    <location>
        <begin position="320"/>
        <end position="549"/>
    </location>
</feature>
<evidence type="ECO:0000256" key="1">
    <source>
        <dbReference type="ARBA" id="ARBA00022500"/>
    </source>
</evidence>
<gene>
    <name evidence="7" type="ORF">C823_02959</name>
</gene>
<dbReference type="SMART" id="SM00304">
    <property type="entry name" value="HAMP"/>
    <property type="match status" value="2"/>
</dbReference>
<reference evidence="7 8" key="1">
    <citation type="journal article" date="2014" name="Genome Announc.">
        <title>Draft genome sequences of the altered schaedler flora, a defined bacterial community from gnotobiotic mice.</title>
        <authorList>
            <person name="Wannemuehler M.J."/>
            <person name="Overstreet A.M."/>
            <person name="Ward D.V."/>
            <person name="Phillips G.J."/>
        </authorList>
    </citation>
    <scope>NUCLEOTIDE SEQUENCE [LARGE SCALE GENOMIC DNA]</scope>
    <source>
        <strain evidence="7 8">ASF492</strain>
    </source>
</reference>
<dbReference type="GO" id="GO:0016020">
    <property type="term" value="C:membrane"/>
    <property type="evidence" value="ECO:0007669"/>
    <property type="project" value="InterPro"/>
</dbReference>
<comment type="caution">
    <text evidence="7">The sequence shown here is derived from an EMBL/GenBank/DDBJ whole genome shotgun (WGS) entry which is preliminary data.</text>
</comment>
<keyword evidence="8" id="KW-1185">Reference proteome</keyword>
<evidence type="ECO:0000259" key="5">
    <source>
        <dbReference type="PROSITE" id="PS50111"/>
    </source>
</evidence>
<feature type="transmembrane region" description="Helical" evidence="4">
    <location>
        <begin position="188"/>
        <end position="209"/>
    </location>
</feature>
<dbReference type="PROSITE" id="PS50885">
    <property type="entry name" value="HAMP"/>
    <property type="match status" value="1"/>
</dbReference>
<dbReference type="SUPFAM" id="SSF58104">
    <property type="entry name" value="Methyl-accepting chemotaxis protein (MCP) signaling domain"/>
    <property type="match status" value="1"/>
</dbReference>
<proteinExistence type="inferred from homology"/>
<feature type="transmembrane region" description="Helical" evidence="4">
    <location>
        <begin position="25"/>
        <end position="46"/>
    </location>
</feature>
<dbReference type="InterPro" id="IPR003660">
    <property type="entry name" value="HAMP_dom"/>
</dbReference>
<keyword evidence="3" id="KW-0807">Transducer</keyword>
<dbReference type="InterPro" id="IPR051310">
    <property type="entry name" value="MCP_chemotaxis"/>
</dbReference>
<keyword evidence="1" id="KW-0145">Chemotaxis</keyword>
<evidence type="ECO:0000313" key="7">
    <source>
        <dbReference type="EMBL" id="EMZ25069.1"/>
    </source>
</evidence>
<evidence type="ECO:0000259" key="6">
    <source>
        <dbReference type="PROSITE" id="PS50885"/>
    </source>
</evidence>
<dbReference type="GO" id="GO:0006935">
    <property type="term" value="P:chemotaxis"/>
    <property type="evidence" value="ECO:0007669"/>
    <property type="project" value="UniProtKB-KW"/>
</dbReference>
<dbReference type="CDD" id="cd06225">
    <property type="entry name" value="HAMP"/>
    <property type="match status" value="1"/>
</dbReference>
<evidence type="ECO:0000256" key="4">
    <source>
        <dbReference type="SAM" id="Phobius"/>
    </source>
</evidence>
<name>N2AKZ6_9FIRM</name>
<dbReference type="PANTHER" id="PTHR43531:SF11">
    <property type="entry name" value="METHYL-ACCEPTING CHEMOTAXIS PROTEIN 3"/>
    <property type="match status" value="1"/>
</dbReference>
<organism evidence="7 8">
    <name type="scientific">Eubacterium plexicaudatum ASF492</name>
    <dbReference type="NCBI Taxonomy" id="1235802"/>
    <lineage>
        <taxon>Bacteria</taxon>
        <taxon>Bacillati</taxon>
        <taxon>Bacillota</taxon>
        <taxon>Clostridia</taxon>
        <taxon>Eubacteriales</taxon>
        <taxon>Eubacteriaceae</taxon>
        <taxon>Eubacterium</taxon>
    </lineage>
</organism>
<dbReference type="HOGENOM" id="CLU_000445_107_16_9"/>
<dbReference type="STRING" id="1235802.C823_02959"/>
<evidence type="ECO:0000313" key="8">
    <source>
        <dbReference type="Proteomes" id="UP000012589"/>
    </source>
</evidence>
<dbReference type="PROSITE" id="PS50111">
    <property type="entry name" value="CHEMOTAXIS_TRANSDUC_2"/>
    <property type="match status" value="1"/>
</dbReference>
<keyword evidence="4" id="KW-0472">Membrane</keyword>
<keyword evidence="4" id="KW-0812">Transmembrane</keyword>
<sequence>MGKRKHGGIGKNSQEAQLRRLVKQVFIIAAVGVVYMLGFAAFNIVLSNMQTVQLNAALALDQYRVGSKTLTYEVRSYAVTGDQKYADAYMKELNEDQNREKAKKALEKCGLTKQEWASLDEIAGLSENLVPSEENAIEAAGRGDLQEAQRQVFSSEYADAVDQINAQTDETIRSINARKGRQQAMMKVIQIILVCLLIVSFGYIIWQIFRIIKFATTELLEPIKKVSDQMAALADGDFREPLDLKEDDSEVGSMVSAIAFMKQNLLHMIEEISQVLESMGNGNYNVQLEQNYVGEFIKIKDSLNIIISKMRETLTTLKEVSVQIDSGSEQLAYAAEDLAEGSTDQAGQVSELVHVFEDMTQTMENNVKKAQQSVDIASKAGVTLSHGNAKMQELKTAIGEISRCSEQIGTIIGTIEDIASQTNLLSLNAAIEAARAGEAGKGFAVVAEQVKSLAEESGKAAGKTTKLIETAIAAVDSGITIADEAAANMDEVMVGASAATETMSQIAVMLQNDVEHMRKVRTNLQQVSAVVDNNSATSQETAAVSEEQKAQVEAMVDLMEKFKF</sequence>
<keyword evidence="4" id="KW-1133">Transmembrane helix</keyword>
<dbReference type="Pfam" id="PF18947">
    <property type="entry name" value="HAMP_2"/>
    <property type="match status" value="1"/>
</dbReference>
<evidence type="ECO:0000256" key="2">
    <source>
        <dbReference type="ARBA" id="ARBA00029447"/>
    </source>
</evidence>
<dbReference type="Pfam" id="PF00672">
    <property type="entry name" value="HAMP"/>
    <property type="match status" value="1"/>
</dbReference>
<dbReference type="AlphaFoldDB" id="N2AKZ6"/>
<dbReference type="InterPro" id="IPR004089">
    <property type="entry name" value="MCPsignal_dom"/>
</dbReference>
<dbReference type="Gene3D" id="6.10.340.10">
    <property type="match status" value="1"/>
</dbReference>
<feature type="domain" description="HAMP" evidence="6">
    <location>
        <begin position="217"/>
        <end position="270"/>
    </location>
</feature>
<dbReference type="OrthoDB" id="1767143at2"/>
<dbReference type="eggNOG" id="COG0840">
    <property type="taxonomic scope" value="Bacteria"/>
</dbReference>
<dbReference type="SMART" id="SM00283">
    <property type="entry name" value="MA"/>
    <property type="match status" value="1"/>
</dbReference>
<dbReference type="PANTHER" id="PTHR43531">
    <property type="entry name" value="PROTEIN ICFG"/>
    <property type="match status" value="1"/>
</dbReference>
<comment type="similarity">
    <text evidence="2">Belongs to the methyl-accepting chemotaxis (MCP) protein family.</text>
</comment>
<evidence type="ECO:0000256" key="3">
    <source>
        <dbReference type="PROSITE-ProRule" id="PRU00284"/>
    </source>
</evidence>
<dbReference type="Proteomes" id="UP000012589">
    <property type="component" value="Unassembled WGS sequence"/>
</dbReference>
<dbReference type="GO" id="GO:0007165">
    <property type="term" value="P:signal transduction"/>
    <property type="evidence" value="ECO:0007669"/>
    <property type="project" value="UniProtKB-KW"/>
</dbReference>